<dbReference type="GO" id="GO:0046654">
    <property type="term" value="P:tetrahydrofolate biosynthetic process"/>
    <property type="evidence" value="ECO:0007669"/>
    <property type="project" value="InterPro"/>
</dbReference>
<evidence type="ECO:0000256" key="6">
    <source>
        <dbReference type="ARBA" id="ARBA00023002"/>
    </source>
</evidence>
<dbReference type="InterPro" id="IPR001796">
    <property type="entry name" value="DHFR_dom"/>
</dbReference>
<proteinExistence type="predicted"/>
<dbReference type="VEuPathDB" id="MicrosporidiaDB:ECANGB1_1852"/>
<dbReference type="Pfam" id="PF00186">
    <property type="entry name" value="DHFR_1"/>
    <property type="match status" value="1"/>
</dbReference>
<evidence type="ECO:0000313" key="9">
    <source>
        <dbReference type="Proteomes" id="UP000192639"/>
    </source>
</evidence>
<dbReference type="PANTHER" id="PTHR48069">
    <property type="entry name" value="DIHYDROFOLATE REDUCTASE"/>
    <property type="match status" value="1"/>
</dbReference>
<evidence type="ECO:0000259" key="7">
    <source>
        <dbReference type="Pfam" id="PF00186"/>
    </source>
</evidence>
<dbReference type="GO" id="GO:0006730">
    <property type="term" value="P:one-carbon metabolic process"/>
    <property type="evidence" value="ECO:0007669"/>
    <property type="project" value="UniProtKB-KW"/>
</dbReference>
<dbReference type="AlphaFoldDB" id="A0A1Y1S5F8"/>
<dbReference type="InterPro" id="IPR012259">
    <property type="entry name" value="DHFR"/>
</dbReference>
<keyword evidence="6" id="KW-0560">Oxidoreductase</keyword>
<reference evidence="8 9" key="1">
    <citation type="journal article" date="2017" name="Environ. Microbiol.">
        <title>Decay of the glycolytic pathway and adaptation to intranuclear parasitism within Enterocytozoonidae microsporidia.</title>
        <authorList>
            <person name="Wiredu Boakye D."/>
            <person name="Jaroenlak P."/>
            <person name="Prachumwat A."/>
            <person name="Williams T.A."/>
            <person name="Bateman K.S."/>
            <person name="Itsathitphaisarn O."/>
            <person name="Sritunyalucksana K."/>
            <person name="Paszkiewicz K.H."/>
            <person name="Moore K.A."/>
            <person name="Stentiford G.D."/>
            <person name="Williams B.A."/>
        </authorList>
    </citation>
    <scope>NUCLEOTIDE SEQUENCE [LARGE SCALE GENOMIC DNA]</scope>
    <source>
        <strain evidence="8 9">GB1</strain>
    </source>
</reference>
<dbReference type="GO" id="GO:0005829">
    <property type="term" value="C:cytosol"/>
    <property type="evidence" value="ECO:0007669"/>
    <property type="project" value="TreeGrafter"/>
</dbReference>
<evidence type="ECO:0000256" key="2">
    <source>
        <dbReference type="ARBA" id="ARBA00012856"/>
    </source>
</evidence>
<dbReference type="OrthoDB" id="414698at2759"/>
<evidence type="ECO:0000256" key="1">
    <source>
        <dbReference type="ARBA" id="ARBA00004903"/>
    </source>
</evidence>
<dbReference type="Gene3D" id="3.40.430.10">
    <property type="entry name" value="Dihydrofolate Reductase, subunit A"/>
    <property type="match status" value="1"/>
</dbReference>
<dbReference type="GO" id="GO:0050661">
    <property type="term" value="F:NADP binding"/>
    <property type="evidence" value="ECO:0007669"/>
    <property type="project" value="InterPro"/>
</dbReference>
<evidence type="ECO:0000313" key="8">
    <source>
        <dbReference type="EMBL" id="ORD93638.1"/>
    </source>
</evidence>
<dbReference type="SUPFAM" id="SSF53597">
    <property type="entry name" value="Dihydrofolate reductase-like"/>
    <property type="match status" value="1"/>
</dbReference>
<comment type="pathway">
    <text evidence="1">Cofactor biosynthesis; tetrahydrofolate biosynthesis; 5,6,7,8-tetrahydrofolate from 7,8-dihydrofolate: step 1/1.</text>
</comment>
<dbReference type="GO" id="GO:0046655">
    <property type="term" value="P:folic acid metabolic process"/>
    <property type="evidence" value="ECO:0007669"/>
    <property type="project" value="TreeGrafter"/>
</dbReference>
<protein>
    <recommendedName>
        <fullName evidence="3">Dihydrofolate reductase</fullName>
        <ecNumber evidence="2">1.5.1.3</ecNumber>
    </recommendedName>
</protein>
<organism evidence="8 9">
    <name type="scientific">Enterospora canceri</name>
    <dbReference type="NCBI Taxonomy" id="1081671"/>
    <lineage>
        <taxon>Eukaryota</taxon>
        <taxon>Fungi</taxon>
        <taxon>Fungi incertae sedis</taxon>
        <taxon>Microsporidia</taxon>
        <taxon>Enterocytozoonidae</taxon>
        <taxon>Enterospora</taxon>
    </lineage>
</organism>
<comment type="caution">
    <text evidence="8">The sequence shown here is derived from an EMBL/GenBank/DDBJ whole genome shotgun (WGS) entry which is preliminary data.</text>
</comment>
<feature type="domain" description="DHFR" evidence="7">
    <location>
        <begin position="3"/>
        <end position="111"/>
    </location>
</feature>
<evidence type="ECO:0000256" key="5">
    <source>
        <dbReference type="ARBA" id="ARBA00022857"/>
    </source>
</evidence>
<dbReference type="EC" id="1.5.1.3" evidence="2"/>
<dbReference type="GO" id="GO:0046452">
    <property type="term" value="P:dihydrofolate metabolic process"/>
    <property type="evidence" value="ECO:0007669"/>
    <property type="project" value="TreeGrafter"/>
</dbReference>
<dbReference type="PANTHER" id="PTHR48069:SF3">
    <property type="entry name" value="DIHYDROFOLATE REDUCTASE"/>
    <property type="match status" value="1"/>
</dbReference>
<dbReference type="EMBL" id="LWDP01000060">
    <property type="protein sequence ID" value="ORD93638.1"/>
    <property type="molecule type" value="Genomic_DNA"/>
</dbReference>
<evidence type="ECO:0000256" key="4">
    <source>
        <dbReference type="ARBA" id="ARBA00022563"/>
    </source>
</evidence>
<accession>A0A1Y1S5F8</accession>
<keyword evidence="9" id="KW-1185">Reference proteome</keyword>
<keyword evidence="4" id="KW-0554">One-carbon metabolism</keyword>
<evidence type="ECO:0000256" key="3">
    <source>
        <dbReference type="ARBA" id="ARBA00018886"/>
    </source>
</evidence>
<sequence length="146" mass="16850">MNHIMELDKNVVIILGRKTLEVAKYTKYDKIVLSRNTHDKSDKTTYVKSFDEALKAAGNRTVIVAGGQEIYSEALKRDYKLFITVIEEDEMVGDRIFPVEDEALLNKVNVTDEFVVECNAKKEKYSMKDGFVVENGHKFRFYTVEK</sequence>
<keyword evidence="5" id="KW-0521">NADP</keyword>
<dbReference type="Proteomes" id="UP000192639">
    <property type="component" value="Unassembled WGS sequence"/>
</dbReference>
<name>A0A1Y1S5F8_9MICR</name>
<gene>
    <name evidence="8" type="ORF">ECANGB1_1852</name>
</gene>
<dbReference type="GO" id="GO:0004146">
    <property type="term" value="F:dihydrofolate reductase activity"/>
    <property type="evidence" value="ECO:0007669"/>
    <property type="project" value="UniProtKB-EC"/>
</dbReference>
<dbReference type="InterPro" id="IPR024072">
    <property type="entry name" value="DHFR-like_dom_sf"/>
</dbReference>